<sequence>MLKIAIILGSTRPGRNGETVAKWVLETARKRGGADYELIDLADHPLPLLDEPMPPLMGQYTKPHTIQWSNVIQPFDGYVFVTPEYNRSVPGALKNAIDFLFREWNNKAAGLVGYGAGGGHHATTALRGILSELKMAHVRTELNLSLYTDFEDISVFRPTSDHEETLNRMLDELSAWSSALRGVREASAQAG</sequence>
<evidence type="ECO:0000259" key="2">
    <source>
        <dbReference type="Pfam" id="PF03358"/>
    </source>
</evidence>
<evidence type="ECO:0000256" key="1">
    <source>
        <dbReference type="ARBA" id="ARBA00009428"/>
    </source>
</evidence>
<dbReference type="Pfam" id="PF03358">
    <property type="entry name" value="FMN_red"/>
    <property type="match status" value="1"/>
</dbReference>
<dbReference type="InterPro" id="IPR005025">
    <property type="entry name" value="FMN_Rdtase-like_dom"/>
</dbReference>
<comment type="similarity">
    <text evidence="1">Belongs to the azoreductase type 2 family.</text>
</comment>
<accession>A0ABN7S544</accession>
<reference evidence="3 4" key="1">
    <citation type="submission" date="2021-04" db="EMBL/GenBank/DDBJ databases">
        <authorList>
            <person name="Rakotoarivonina H."/>
        </authorList>
    </citation>
    <scope>NUCLEOTIDE SEQUENCE [LARGE SCALE GENOMIC DNA]</scope>
    <source>
        <strain evidence="3 4">XE</strain>
    </source>
</reference>
<feature type="domain" description="NADPH-dependent FMN reductase-like" evidence="2">
    <location>
        <begin position="3"/>
        <end position="146"/>
    </location>
</feature>
<comment type="caution">
    <text evidence="3">The sequence shown here is derived from an EMBL/GenBank/DDBJ whole genome shotgun (WGS) entry which is preliminary data.</text>
</comment>
<dbReference type="Gene3D" id="3.40.50.360">
    <property type="match status" value="1"/>
</dbReference>
<dbReference type="Proteomes" id="UP000681526">
    <property type="component" value="Unassembled WGS sequence"/>
</dbReference>
<keyword evidence="4" id="KW-1185">Reference proteome</keyword>
<dbReference type="PANTHER" id="PTHR30543:SF21">
    <property type="entry name" value="NAD(P)H-DEPENDENT FMN REDUCTASE LOT6"/>
    <property type="match status" value="1"/>
</dbReference>
<dbReference type="RefSeq" id="WP_213484926.1">
    <property type="nucleotide sequence ID" value="NZ_CAJRAY010000064.1"/>
</dbReference>
<gene>
    <name evidence="3" type="primary">txxe 1774-ravH</name>
    <name evidence="3" type="ORF">TXXE_12835</name>
</gene>
<proteinExistence type="inferred from homology"/>
<dbReference type="SUPFAM" id="SSF52218">
    <property type="entry name" value="Flavoproteins"/>
    <property type="match status" value="1"/>
</dbReference>
<name>A0ABN7S544_THEXY</name>
<evidence type="ECO:0000313" key="4">
    <source>
        <dbReference type="Proteomes" id="UP000681526"/>
    </source>
</evidence>
<organism evidence="3 4">
    <name type="scientific">Thermobacillus xylanilyticus</name>
    <dbReference type="NCBI Taxonomy" id="76633"/>
    <lineage>
        <taxon>Bacteria</taxon>
        <taxon>Bacillati</taxon>
        <taxon>Bacillota</taxon>
        <taxon>Bacilli</taxon>
        <taxon>Bacillales</taxon>
        <taxon>Paenibacillaceae</taxon>
        <taxon>Thermobacillus</taxon>
    </lineage>
</organism>
<protein>
    <submittedName>
        <fullName evidence="3">NADPH-dependent FMN reductase</fullName>
    </submittedName>
</protein>
<dbReference type="InterPro" id="IPR029039">
    <property type="entry name" value="Flavoprotein-like_sf"/>
</dbReference>
<dbReference type="InterPro" id="IPR050712">
    <property type="entry name" value="NAD(P)H-dep_reductase"/>
</dbReference>
<evidence type="ECO:0000313" key="3">
    <source>
        <dbReference type="EMBL" id="CAG5089273.1"/>
    </source>
</evidence>
<dbReference type="EMBL" id="CAJRAY010000064">
    <property type="protein sequence ID" value="CAG5089273.1"/>
    <property type="molecule type" value="Genomic_DNA"/>
</dbReference>
<dbReference type="PANTHER" id="PTHR30543">
    <property type="entry name" value="CHROMATE REDUCTASE"/>
    <property type="match status" value="1"/>
</dbReference>